<dbReference type="GO" id="GO:0046685">
    <property type="term" value="P:response to arsenic-containing substance"/>
    <property type="evidence" value="ECO:0007669"/>
    <property type="project" value="TreeGrafter"/>
</dbReference>
<dbReference type="Pfam" id="PF03960">
    <property type="entry name" value="ArsC"/>
    <property type="match status" value="1"/>
</dbReference>
<evidence type="ECO:0000313" key="6">
    <source>
        <dbReference type="Proteomes" id="UP000321769"/>
    </source>
</evidence>
<comment type="caution">
    <text evidence="5">The sequence shown here is derived from an EMBL/GenBank/DDBJ whole genome shotgun (WGS) entry which is preliminary data.</text>
</comment>
<proteinExistence type="inferred from homology"/>
<dbReference type="PROSITE" id="PS51353">
    <property type="entry name" value="ARSC"/>
    <property type="match status" value="1"/>
</dbReference>
<dbReference type="Gene3D" id="3.40.30.10">
    <property type="entry name" value="Glutaredoxin"/>
    <property type="match status" value="1"/>
</dbReference>
<gene>
    <name evidence="5" type="primary">arsC</name>
    <name evidence="5" type="ORF">AFL01nite_19800</name>
</gene>
<evidence type="ECO:0000256" key="4">
    <source>
        <dbReference type="PROSITE-ProRule" id="PRU01282"/>
    </source>
</evidence>
<dbReference type="InterPro" id="IPR006659">
    <property type="entry name" value="Arsenate_reductase"/>
</dbReference>
<dbReference type="NCBIfam" id="TIGR00014">
    <property type="entry name" value="arsC"/>
    <property type="match status" value="1"/>
</dbReference>
<evidence type="ECO:0000256" key="3">
    <source>
        <dbReference type="ARBA" id="ARBA00038969"/>
    </source>
</evidence>
<keyword evidence="6" id="KW-1185">Reference proteome</keyword>
<dbReference type="PANTHER" id="PTHR30041:SF5">
    <property type="entry name" value="ARSENATE REDUCTASE-RELATED"/>
    <property type="match status" value="1"/>
</dbReference>
<comment type="similarity">
    <text evidence="1 4">Belongs to the ArsC family.</text>
</comment>
<dbReference type="PANTHER" id="PTHR30041">
    <property type="entry name" value="ARSENATE REDUCTASE"/>
    <property type="match status" value="1"/>
</dbReference>
<evidence type="ECO:0000256" key="2">
    <source>
        <dbReference type="ARBA" id="ARBA00023002"/>
    </source>
</evidence>
<sequence length="116" mass="12785">MGSVDATIYHHPRCSTSRKALDRLRESGSEPTVVRYLDEGWTQDQLRRLFAAAGLTPAEAARKRDPLYAELGIADATDDEILAAMVAHPVLVERPFVVTAKGTRLARPLDSLDEIL</sequence>
<reference evidence="5 6" key="1">
    <citation type="submission" date="2019-07" db="EMBL/GenBank/DDBJ databases">
        <title>Whole genome shotgun sequence of Aeromicrobium flavum NBRC 107625.</title>
        <authorList>
            <person name="Hosoyama A."/>
            <person name="Uohara A."/>
            <person name="Ohji S."/>
            <person name="Ichikawa N."/>
        </authorList>
    </citation>
    <scope>NUCLEOTIDE SEQUENCE [LARGE SCALE GENOMIC DNA]</scope>
    <source>
        <strain evidence="5 6">NBRC 107625</strain>
    </source>
</reference>
<dbReference type="EMBL" id="BJZQ01000009">
    <property type="protein sequence ID" value="GEO89653.1"/>
    <property type="molecule type" value="Genomic_DNA"/>
</dbReference>
<dbReference type="InterPro" id="IPR036249">
    <property type="entry name" value="Thioredoxin-like_sf"/>
</dbReference>
<keyword evidence="2" id="KW-0560">Oxidoreductase</keyword>
<evidence type="ECO:0000256" key="1">
    <source>
        <dbReference type="ARBA" id="ARBA00007198"/>
    </source>
</evidence>
<evidence type="ECO:0000313" key="5">
    <source>
        <dbReference type="EMBL" id="GEO89653.1"/>
    </source>
</evidence>
<dbReference type="AlphaFoldDB" id="A0A512HW32"/>
<dbReference type="SUPFAM" id="SSF52833">
    <property type="entry name" value="Thioredoxin-like"/>
    <property type="match status" value="1"/>
</dbReference>
<dbReference type="EC" id="1.20.4.1" evidence="3"/>
<dbReference type="GO" id="GO:0008794">
    <property type="term" value="F:arsenate reductase (glutaredoxin) activity"/>
    <property type="evidence" value="ECO:0007669"/>
    <property type="project" value="UniProtKB-EC"/>
</dbReference>
<protein>
    <recommendedName>
        <fullName evidence="3">arsenate reductase (glutathione/glutaredoxin)</fullName>
        <ecNumber evidence="3">1.20.4.1</ecNumber>
    </recommendedName>
</protein>
<name>A0A512HW32_9ACTN</name>
<dbReference type="CDD" id="cd03034">
    <property type="entry name" value="ArsC_ArsC"/>
    <property type="match status" value="1"/>
</dbReference>
<organism evidence="5 6">
    <name type="scientific">Aeromicrobium flavum</name>
    <dbReference type="NCBI Taxonomy" id="416568"/>
    <lineage>
        <taxon>Bacteria</taxon>
        <taxon>Bacillati</taxon>
        <taxon>Actinomycetota</taxon>
        <taxon>Actinomycetes</taxon>
        <taxon>Propionibacteriales</taxon>
        <taxon>Nocardioidaceae</taxon>
        <taxon>Aeromicrobium</taxon>
    </lineage>
</organism>
<dbReference type="Proteomes" id="UP000321769">
    <property type="component" value="Unassembled WGS sequence"/>
</dbReference>
<dbReference type="InterPro" id="IPR006660">
    <property type="entry name" value="Arsenate_reductase-like"/>
</dbReference>
<accession>A0A512HW32</accession>